<dbReference type="KEGG" id="pfuw:KF707C_32170"/>
<dbReference type="Gene3D" id="3.40.30.10">
    <property type="entry name" value="Glutaredoxin"/>
    <property type="match status" value="1"/>
</dbReference>
<dbReference type="PANTHER" id="PTHR42852:SF6">
    <property type="entry name" value="THIOL:DISULFIDE INTERCHANGE PROTEIN DSBE"/>
    <property type="match status" value="1"/>
</dbReference>
<evidence type="ECO:0000256" key="3">
    <source>
        <dbReference type="ARBA" id="ARBA00023157"/>
    </source>
</evidence>
<dbReference type="InterPro" id="IPR000866">
    <property type="entry name" value="AhpC/TSA"/>
</dbReference>
<keyword evidence="4" id="KW-0676">Redox-active center</keyword>
<keyword evidence="3" id="KW-1015">Disulfide bond</keyword>
<dbReference type="GO" id="GO:0042158">
    <property type="term" value="P:lipoprotein biosynthetic process"/>
    <property type="evidence" value="ECO:0007669"/>
    <property type="project" value="InterPro"/>
</dbReference>
<evidence type="ECO:0000256" key="1">
    <source>
        <dbReference type="ARBA" id="ARBA00004196"/>
    </source>
</evidence>
<evidence type="ECO:0000259" key="6">
    <source>
        <dbReference type="PROSITE" id="PS51352"/>
    </source>
</evidence>
<dbReference type="RefSeq" id="WP_004420712.1">
    <property type="nucleotide sequence ID" value="NZ_AJMR01000060.1"/>
</dbReference>
<proteinExistence type="predicted"/>
<protein>
    <submittedName>
        <fullName evidence="7">Cytochrome c-type biogenesis protein CcmG/DsbE</fullName>
    </submittedName>
</protein>
<dbReference type="Pfam" id="PF00578">
    <property type="entry name" value="AhpC-TSA"/>
    <property type="match status" value="1"/>
</dbReference>
<dbReference type="CDD" id="cd02966">
    <property type="entry name" value="TlpA_like_family"/>
    <property type="match status" value="1"/>
</dbReference>
<keyword evidence="5" id="KW-1133">Transmembrane helix</keyword>
<dbReference type="InterPro" id="IPR013766">
    <property type="entry name" value="Thioredoxin_domain"/>
</dbReference>
<dbReference type="AlphaFoldDB" id="A0AAD1FFG3"/>
<dbReference type="InterPro" id="IPR001640">
    <property type="entry name" value="Lgt"/>
</dbReference>
<dbReference type="GO" id="GO:0015036">
    <property type="term" value="F:disulfide oxidoreductase activity"/>
    <property type="evidence" value="ECO:0007669"/>
    <property type="project" value="UniProtKB-ARBA"/>
</dbReference>
<keyword evidence="8" id="KW-1185">Reference proteome</keyword>
<feature type="transmembrane region" description="Helical" evidence="5">
    <location>
        <begin position="83"/>
        <end position="100"/>
    </location>
</feature>
<feature type="transmembrane region" description="Helical" evidence="5">
    <location>
        <begin position="12"/>
        <end position="31"/>
    </location>
</feature>
<dbReference type="PROSITE" id="PS00194">
    <property type="entry name" value="THIOREDOXIN_1"/>
    <property type="match status" value="1"/>
</dbReference>
<keyword evidence="2" id="KW-0201">Cytochrome c-type biogenesis</keyword>
<feature type="domain" description="Thioredoxin" evidence="6">
    <location>
        <begin position="130"/>
        <end position="267"/>
    </location>
</feature>
<dbReference type="PROSITE" id="PS51352">
    <property type="entry name" value="THIOREDOXIN_2"/>
    <property type="match status" value="1"/>
</dbReference>
<name>A0AAD1FFG3_METFU</name>
<reference evidence="7 8" key="2">
    <citation type="journal article" date="2017" name="Int. J. Syst. Evol. Microbiol.">
        <title>Pseudomonas furukawaii sp. nov., a polychlorinated biphenyl-degrading bacterium isolated from biphenyl-contaminated soil in Japan.</title>
        <authorList>
            <person name="Kimura N."/>
            <person name="Watanabe T."/>
            <person name="Suenaga H."/>
            <person name="Fujihara H."/>
            <person name="Futagami T."/>
            <person name="Goto M."/>
            <person name="Hanada S."/>
            <person name="Hirose J."/>
        </authorList>
    </citation>
    <scope>NUCLEOTIDE SEQUENCE [LARGE SCALE GENOMIC DNA]</scope>
    <source>
        <strain evidence="8">DSM 10086 / NBRC 110670 / KF707</strain>
    </source>
</reference>
<dbReference type="SUPFAM" id="SSF52833">
    <property type="entry name" value="Thioredoxin-like"/>
    <property type="match status" value="1"/>
</dbReference>
<feature type="transmembrane region" description="Helical" evidence="5">
    <location>
        <begin position="43"/>
        <end position="63"/>
    </location>
</feature>
<keyword evidence="5" id="KW-0472">Membrane</keyword>
<dbReference type="InterPro" id="IPR017937">
    <property type="entry name" value="Thioredoxin_CS"/>
</dbReference>
<keyword evidence="5" id="KW-0812">Transmembrane</keyword>
<evidence type="ECO:0000256" key="4">
    <source>
        <dbReference type="ARBA" id="ARBA00023284"/>
    </source>
</evidence>
<reference evidence="8" key="1">
    <citation type="submission" date="2015-05" db="EMBL/GenBank/DDBJ databases">
        <title>Draft genome sequencing of a biphenyl-degrading bacterium, Pseudomonas balearica KF707 (=NBRC110670).</title>
        <authorList>
            <person name="Kimura N."/>
            <person name="Hirose J."/>
            <person name="Watanabe T."/>
            <person name="Suenaga H."/>
            <person name="Fujihara H."/>
            <person name="Noguchi M."/>
            <person name="Hashimoto M."/>
            <person name="Shimodaira J."/>
            <person name="Tsuchikane K."/>
            <person name="Hosoyama A."/>
            <person name="Yamazoe A."/>
            <person name="Fujita N."/>
            <person name="Furukawa K."/>
        </authorList>
    </citation>
    <scope>NUCLEOTIDE SEQUENCE [LARGE SCALE GENOMIC DNA]</scope>
    <source>
        <strain evidence="8">DSM 10086 / NBRC 110670 / KF707</strain>
    </source>
</reference>
<dbReference type="GO" id="GO:0030313">
    <property type="term" value="C:cell envelope"/>
    <property type="evidence" value="ECO:0007669"/>
    <property type="project" value="UniProtKB-SubCell"/>
</dbReference>
<dbReference type="InterPro" id="IPR036249">
    <property type="entry name" value="Thioredoxin-like_sf"/>
</dbReference>
<gene>
    <name evidence="7" type="ORF">KF707C_32170</name>
</gene>
<sequence>MLTLNLGPLALALPHVLILGSLLLASLAGWWTGRRSGQNPERWLFRLLLAALLVARLAFVVTYIEHFQAEPWRIIDIRDGGFIAWPGVIAALSLGALLLWRRTELRKPLGIALVVGFASWGLGQLTLQAFERGTRLPELVLRDRAGRPVALESHLGRPLVVNLWATWCPPCRREMPVLAEAQSAHPETRFLFVNQGESAEEVQRFLESHGLSLDAVLLDSGARLGQQVGSMALPTTLFYDAEGRQVGSHLGELSRASLARALESLDTRARPGTAPP</sequence>
<evidence type="ECO:0000256" key="2">
    <source>
        <dbReference type="ARBA" id="ARBA00022748"/>
    </source>
</evidence>
<dbReference type="Pfam" id="PF01790">
    <property type="entry name" value="LGT"/>
    <property type="match status" value="1"/>
</dbReference>
<evidence type="ECO:0000313" key="7">
    <source>
        <dbReference type="EMBL" id="BAU74905.1"/>
    </source>
</evidence>
<dbReference type="EMBL" id="AP014862">
    <property type="protein sequence ID" value="BAU74905.1"/>
    <property type="molecule type" value="Genomic_DNA"/>
</dbReference>
<feature type="transmembrane region" description="Helical" evidence="5">
    <location>
        <begin position="109"/>
        <end position="127"/>
    </location>
</feature>
<dbReference type="GO" id="GO:0017004">
    <property type="term" value="P:cytochrome complex assembly"/>
    <property type="evidence" value="ECO:0007669"/>
    <property type="project" value="UniProtKB-KW"/>
</dbReference>
<organism evidence="7 8">
    <name type="scientific">Metapseudomonas furukawaii</name>
    <name type="common">Pseudomonas furukawaii</name>
    <dbReference type="NCBI Taxonomy" id="1149133"/>
    <lineage>
        <taxon>Bacteria</taxon>
        <taxon>Pseudomonadati</taxon>
        <taxon>Pseudomonadota</taxon>
        <taxon>Gammaproteobacteria</taxon>
        <taxon>Pseudomonadales</taxon>
        <taxon>Pseudomonadaceae</taxon>
        <taxon>Metapseudomonas</taxon>
    </lineage>
</organism>
<comment type="subcellular location">
    <subcellularLocation>
        <location evidence="1">Cell envelope</location>
    </subcellularLocation>
</comment>
<dbReference type="GO" id="GO:0005886">
    <property type="term" value="C:plasma membrane"/>
    <property type="evidence" value="ECO:0007669"/>
    <property type="project" value="InterPro"/>
</dbReference>
<dbReference type="PANTHER" id="PTHR42852">
    <property type="entry name" value="THIOL:DISULFIDE INTERCHANGE PROTEIN DSBE"/>
    <property type="match status" value="1"/>
</dbReference>
<evidence type="ECO:0000313" key="8">
    <source>
        <dbReference type="Proteomes" id="UP000218554"/>
    </source>
</evidence>
<accession>A0AAD1FFG3</accession>
<dbReference type="GO" id="GO:0008961">
    <property type="term" value="F:phosphatidylglycerol-prolipoprotein diacylglyceryl transferase activity"/>
    <property type="evidence" value="ECO:0007669"/>
    <property type="project" value="InterPro"/>
</dbReference>
<dbReference type="GO" id="GO:0016209">
    <property type="term" value="F:antioxidant activity"/>
    <property type="evidence" value="ECO:0007669"/>
    <property type="project" value="InterPro"/>
</dbReference>
<evidence type="ECO:0000256" key="5">
    <source>
        <dbReference type="SAM" id="Phobius"/>
    </source>
</evidence>
<dbReference type="InterPro" id="IPR050553">
    <property type="entry name" value="Thioredoxin_ResA/DsbE_sf"/>
</dbReference>
<dbReference type="Proteomes" id="UP000218554">
    <property type="component" value="Chromosome"/>
</dbReference>